<evidence type="ECO:0000313" key="4">
    <source>
        <dbReference type="Proteomes" id="UP000320176"/>
    </source>
</evidence>
<dbReference type="InterPro" id="IPR011453">
    <property type="entry name" value="DUF1559"/>
</dbReference>
<dbReference type="Pfam" id="PF07596">
    <property type="entry name" value="SBP_bac_10"/>
    <property type="match status" value="1"/>
</dbReference>
<feature type="chain" id="PRO_5022948814" description="DUF1559 domain-containing protein" evidence="1">
    <location>
        <begin position="24"/>
        <end position="514"/>
    </location>
</feature>
<reference evidence="3 4" key="1">
    <citation type="submission" date="2019-02" db="EMBL/GenBank/DDBJ databases">
        <title>Deep-cultivation of Planctomycetes and their phenomic and genomic characterization uncovers novel biology.</title>
        <authorList>
            <person name="Wiegand S."/>
            <person name="Jogler M."/>
            <person name="Boedeker C."/>
            <person name="Pinto D."/>
            <person name="Vollmers J."/>
            <person name="Rivas-Marin E."/>
            <person name="Kohn T."/>
            <person name="Peeters S.H."/>
            <person name="Heuer A."/>
            <person name="Rast P."/>
            <person name="Oberbeckmann S."/>
            <person name="Bunk B."/>
            <person name="Jeske O."/>
            <person name="Meyerdierks A."/>
            <person name="Storesund J.E."/>
            <person name="Kallscheuer N."/>
            <person name="Luecker S."/>
            <person name="Lage O.M."/>
            <person name="Pohl T."/>
            <person name="Merkel B.J."/>
            <person name="Hornburger P."/>
            <person name="Mueller R.-W."/>
            <person name="Bruemmer F."/>
            <person name="Labrenz M."/>
            <person name="Spormann A.M."/>
            <person name="Op Den Camp H."/>
            <person name="Overmann J."/>
            <person name="Amann R."/>
            <person name="Jetten M.S.M."/>
            <person name="Mascher T."/>
            <person name="Medema M.H."/>
            <person name="Devos D.P."/>
            <person name="Kaster A.-K."/>
            <person name="Ovreas L."/>
            <person name="Rohde M."/>
            <person name="Galperin M.Y."/>
            <person name="Jogler C."/>
        </authorList>
    </citation>
    <scope>NUCLEOTIDE SEQUENCE [LARGE SCALE GENOMIC DNA]</scope>
    <source>
        <strain evidence="3 4">Pla52n</strain>
    </source>
</reference>
<dbReference type="PANTHER" id="PTHR30093:SF2">
    <property type="entry name" value="TYPE II SECRETION SYSTEM PROTEIN H"/>
    <property type="match status" value="1"/>
</dbReference>
<keyword evidence="1" id="KW-0732">Signal</keyword>
<proteinExistence type="predicted"/>
<dbReference type="OrthoDB" id="285651at2"/>
<protein>
    <recommendedName>
        <fullName evidence="2">DUF1559 domain-containing protein</fullName>
    </recommendedName>
</protein>
<dbReference type="Proteomes" id="UP000320176">
    <property type="component" value="Unassembled WGS sequence"/>
</dbReference>
<evidence type="ECO:0000259" key="2">
    <source>
        <dbReference type="Pfam" id="PF07596"/>
    </source>
</evidence>
<comment type="caution">
    <text evidence="3">The sequence shown here is derived from an EMBL/GenBank/DDBJ whole genome shotgun (WGS) entry which is preliminary data.</text>
</comment>
<dbReference type="AlphaFoldDB" id="A0A5C6AJS4"/>
<organism evidence="3 4">
    <name type="scientific">Stieleria varia</name>
    <dbReference type="NCBI Taxonomy" id="2528005"/>
    <lineage>
        <taxon>Bacteria</taxon>
        <taxon>Pseudomonadati</taxon>
        <taxon>Planctomycetota</taxon>
        <taxon>Planctomycetia</taxon>
        <taxon>Pirellulales</taxon>
        <taxon>Pirellulaceae</taxon>
        <taxon>Stieleria</taxon>
    </lineage>
</organism>
<accession>A0A5C6AJS4</accession>
<gene>
    <name evidence="3" type="ORF">Pla52n_49670</name>
</gene>
<evidence type="ECO:0000313" key="3">
    <source>
        <dbReference type="EMBL" id="TWT98453.1"/>
    </source>
</evidence>
<dbReference type="RefSeq" id="WP_146522029.1">
    <property type="nucleotide sequence ID" value="NZ_CP151726.1"/>
</dbReference>
<name>A0A5C6AJS4_9BACT</name>
<feature type="signal peptide" evidence="1">
    <location>
        <begin position="1"/>
        <end position="23"/>
    </location>
</feature>
<evidence type="ECO:0000256" key="1">
    <source>
        <dbReference type="SAM" id="SignalP"/>
    </source>
</evidence>
<dbReference type="EMBL" id="SJPN01000006">
    <property type="protein sequence ID" value="TWT98453.1"/>
    <property type="molecule type" value="Genomic_DNA"/>
</dbReference>
<sequence precursor="true">MRLGICLLLAIAATCLFVNSSNAQGLDSAKQSVVAFDIQIAKIRSGSLAQKMHFDDMIAEAQRNQRMNEVDLTKVDRIIGSVSAPEGIAAVAGMGRGDNLPMDFFVRILFSDAAGAEKMYQEFLGKSKVVEANGRTFLRPKTENDPQNISICRIDPKTIEFGTDGYVMQTTRNFRTDKLTATWNAMPNSPVRVAVDLDGAQALITEAVAMAQQQLPPQAMMFVDMVTKMSTLSIVADPDDSPMLLLTTTGKDAEAATAIEATLNGVLGMARVGGQQAVDSMKESDPELAAAGASILASLQAKRNDSVVTVEIQRPAGLEEALSAAITKARGTAQRMKGMNDVKQVALAIHNFEASYGRLPWAPLNDQSDDLSWRARVLPFVEQARLYDQLDMTKGAADAPNSQFADQMPIVFGADGSHSGIYTVSHDVMPSRFRDIIDGMSNTIMLIQTDGDVPWLKKGDLTIDEAVTVITSLPPGQSVNVGFYDGSVRAMDSSASADNLRAMMTYNGKEVIEF</sequence>
<feature type="domain" description="DUF1559" evidence="2">
    <location>
        <begin position="328"/>
        <end position="404"/>
    </location>
</feature>
<dbReference type="PANTHER" id="PTHR30093">
    <property type="entry name" value="GENERAL SECRETION PATHWAY PROTEIN G"/>
    <property type="match status" value="1"/>
</dbReference>
<keyword evidence="4" id="KW-1185">Reference proteome</keyword>